<gene>
    <name evidence="1" type="primary">jg14159</name>
    <name evidence="1" type="ORF">PAEG_LOCUS26207</name>
</gene>
<accession>A0A8S4SLZ4</accession>
<evidence type="ECO:0000313" key="1">
    <source>
        <dbReference type="EMBL" id="CAH2267710.1"/>
    </source>
</evidence>
<name>A0A8S4SLZ4_9NEOP</name>
<sequence length="67" mass="7921">MRLYSSHKSIEEETIFLVKFKIQENWINRKVVEYNNQLSIDPSGESAGDRREAVRTRAQLAIKRLEK</sequence>
<proteinExistence type="predicted"/>
<dbReference type="EMBL" id="CAKXAJ010026389">
    <property type="protein sequence ID" value="CAH2267710.1"/>
    <property type="molecule type" value="Genomic_DNA"/>
</dbReference>
<dbReference type="AlphaFoldDB" id="A0A8S4SLZ4"/>
<keyword evidence="2" id="KW-1185">Reference proteome</keyword>
<protein>
    <submittedName>
        <fullName evidence="1">Jg14159 protein</fullName>
    </submittedName>
</protein>
<dbReference type="Proteomes" id="UP000838756">
    <property type="component" value="Unassembled WGS sequence"/>
</dbReference>
<comment type="caution">
    <text evidence="1">The sequence shown here is derived from an EMBL/GenBank/DDBJ whole genome shotgun (WGS) entry which is preliminary data.</text>
</comment>
<reference evidence="1" key="1">
    <citation type="submission" date="2022-03" db="EMBL/GenBank/DDBJ databases">
        <authorList>
            <person name="Lindestad O."/>
        </authorList>
    </citation>
    <scope>NUCLEOTIDE SEQUENCE</scope>
</reference>
<evidence type="ECO:0000313" key="2">
    <source>
        <dbReference type="Proteomes" id="UP000838756"/>
    </source>
</evidence>
<organism evidence="1 2">
    <name type="scientific">Pararge aegeria aegeria</name>
    <dbReference type="NCBI Taxonomy" id="348720"/>
    <lineage>
        <taxon>Eukaryota</taxon>
        <taxon>Metazoa</taxon>
        <taxon>Ecdysozoa</taxon>
        <taxon>Arthropoda</taxon>
        <taxon>Hexapoda</taxon>
        <taxon>Insecta</taxon>
        <taxon>Pterygota</taxon>
        <taxon>Neoptera</taxon>
        <taxon>Endopterygota</taxon>
        <taxon>Lepidoptera</taxon>
        <taxon>Glossata</taxon>
        <taxon>Ditrysia</taxon>
        <taxon>Papilionoidea</taxon>
        <taxon>Nymphalidae</taxon>
        <taxon>Satyrinae</taxon>
        <taxon>Satyrini</taxon>
        <taxon>Parargina</taxon>
        <taxon>Pararge</taxon>
    </lineage>
</organism>